<evidence type="ECO:0000313" key="3">
    <source>
        <dbReference type="Proteomes" id="UP000612956"/>
    </source>
</evidence>
<sequence>MHRQLGRPIRVREIEPRQISHEIDDNARSGIGAHPQPGRQHATRPTVLEKRFEFNADDQPFKRIGTAKRDRATTIEQHHLTRAEFDVTPRLCDVASPREPDRKEQLLGARSRNHP</sequence>
<protein>
    <submittedName>
        <fullName evidence="2">Uncharacterized protein</fullName>
    </submittedName>
</protein>
<organism evidence="2 3">
    <name type="scientific">Nocardia camponoti</name>
    <dbReference type="NCBI Taxonomy" id="1616106"/>
    <lineage>
        <taxon>Bacteria</taxon>
        <taxon>Bacillati</taxon>
        <taxon>Actinomycetota</taxon>
        <taxon>Actinomycetes</taxon>
        <taxon>Mycobacteriales</taxon>
        <taxon>Nocardiaceae</taxon>
        <taxon>Nocardia</taxon>
    </lineage>
</organism>
<dbReference type="EMBL" id="BMMW01000003">
    <property type="protein sequence ID" value="GGK57343.1"/>
    <property type="molecule type" value="Genomic_DNA"/>
</dbReference>
<proteinExistence type="predicted"/>
<dbReference type="Proteomes" id="UP000612956">
    <property type="component" value="Unassembled WGS sequence"/>
</dbReference>
<feature type="compositionally biased region" description="Basic and acidic residues" evidence="1">
    <location>
        <begin position="17"/>
        <end position="27"/>
    </location>
</feature>
<keyword evidence="3" id="KW-1185">Reference proteome</keyword>
<dbReference type="AlphaFoldDB" id="A0A917VAH3"/>
<evidence type="ECO:0000313" key="2">
    <source>
        <dbReference type="EMBL" id="GGK57343.1"/>
    </source>
</evidence>
<feature type="region of interest" description="Disordered" evidence="1">
    <location>
        <begin position="93"/>
        <end position="115"/>
    </location>
</feature>
<evidence type="ECO:0000256" key="1">
    <source>
        <dbReference type="SAM" id="MobiDB-lite"/>
    </source>
</evidence>
<gene>
    <name evidence="2" type="ORF">GCM10011591_31850</name>
</gene>
<feature type="compositionally biased region" description="Basic and acidic residues" evidence="1">
    <location>
        <begin position="96"/>
        <end position="105"/>
    </location>
</feature>
<feature type="region of interest" description="Disordered" evidence="1">
    <location>
        <begin position="17"/>
        <end position="45"/>
    </location>
</feature>
<comment type="caution">
    <text evidence="2">The sequence shown here is derived from an EMBL/GenBank/DDBJ whole genome shotgun (WGS) entry which is preliminary data.</text>
</comment>
<reference evidence="2" key="2">
    <citation type="submission" date="2020-09" db="EMBL/GenBank/DDBJ databases">
        <authorList>
            <person name="Sun Q."/>
            <person name="Zhou Y."/>
        </authorList>
    </citation>
    <scope>NUCLEOTIDE SEQUENCE</scope>
    <source>
        <strain evidence="2">CGMCC 4.7278</strain>
    </source>
</reference>
<accession>A0A917VAH3</accession>
<reference evidence="2" key="1">
    <citation type="journal article" date="2014" name="Int. J. Syst. Evol. Microbiol.">
        <title>Complete genome sequence of Corynebacterium casei LMG S-19264T (=DSM 44701T), isolated from a smear-ripened cheese.</title>
        <authorList>
            <consortium name="US DOE Joint Genome Institute (JGI-PGF)"/>
            <person name="Walter F."/>
            <person name="Albersmeier A."/>
            <person name="Kalinowski J."/>
            <person name="Ruckert C."/>
        </authorList>
    </citation>
    <scope>NUCLEOTIDE SEQUENCE</scope>
    <source>
        <strain evidence="2">CGMCC 4.7278</strain>
    </source>
</reference>
<name>A0A917VAH3_9NOCA</name>